<dbReference type="EMBL" id="BTSY01000005">
    <property type="protein sequence ID" value="GMT28414.1"/>
    <property type="molecule type" value="Genomic_DNA"/>
</dbReference>
<evidence type="ECO:0000313" key="1">
    <source>
        <dbReference type="EMBL" id="GMT28414.1"/>
    </source>
</evidence>
<keyword evidence="2" id="KW-1185">Reference proteome</keyword>
<sequence length="124" mass="13820">GCSIGFASPTDSVTTTCTSIIEVAHIAGEEAQRFKDCQDPWCYTFMSAADGGVTSVWRGCMATSIVRYKLYKQENALYHNNSRWSQLQYLVDQPRCDDILGDEVTNSTVGTPLSKCVDYEWEVS</sequence>
<reference evidence="1" key="1">
    <citation type="submission" date="2023-10" db="EMBL/GenBank/DDBJ databases">
        <title>Genome assembly of Pristionchus species.</title>
        <authorList>
            <person name="Yoshida K."/>
            <person name="Sommer R.J."/>
        </authorList>
    </citation>
    <scope>NUCLEOTIDE SEQUENCE</scope>
    <source>
        <strain evidence="1">RS5133</strain>
    </source>
</reference>
<evidence type="ECO:0008006" key="3">
    <source>
        <dbReference type="Google" id="ProtNLM"/>
    </source>
</evidence>
<proteinExistence type="predicted"/>
<feature type="non-terminal residue" evidence="1">
    <location>
        <position position="1"/>
    </location>
</feature>
<dbReference type="AlphaFoldDB" id="A0AAV5W8W3"/>
<organism evidence="1 2">
    <name type="scientific">Pristionchus fissidentatus</name>
    <dbReference type="NCBI Taxonomy" id="1538716"/>
    <lineage>
        <taxon>Eukaryota</taxon>
        <taxon>Metazoa</taxon>
        <taxon>Ecdysozoa</taxon>
        <taxon>Nematoda</taxon>
        <taxon>Chromadorea</taxon>
        <taxon>Rhabditida</taxon>
        <taxon>Rhabditina</taxon>
        <taxon>Diplogasteromorpha</taxon>
        <taxon>Diplogasteroidea</taxon>
        <taxon>Neodiplogasteridae</taxon>
        <taxon>Pristionchus</taxon>
    </lineage>
</organism>
<comment type="caution">
    <text evidence="1">The sequence shown here is derived from an EMBL/GenBank/DDBJ whole genome shotgun (WGS) entry which is preliminary data.</text>
</comment>
<name>A0AAV5W8W3_9BILA</name>
<accession>A0AAV5W8W3</accession>
<protein>
    <recommendedName>
        <fullName evidence="3">ADP-ribosyl cyclase/cyclic ADP-ribose hydrolase</fullName>
    </recommendedName>
</protein>
<evidence type="ECO:0000313" key="2">
    <source>
        <dbReference type="Proteomes" id="UP001432322"/>
    </source>
</evidence>
<dbReference type="Proteomes" id="UP001432322">
    <property type="component" value="Unassembled WGS sequence"/>
</dbReference>
<gene>
    <name evidence="1" type="ORF">PFISCL1PPCAC_19711</name>
</gene>